<organism evidence="1 2">
    <name type="scientific">Candidatus Bacteroides merdipullorum</name>
    <dbReference type="NCBI Taxonomy" id="2838474"/>
    <lineage>
        <taxon>Bacteria</taxon>
        <taxon>Pseudomonadati</taxon>
        <taxon>Bacteroidota</taxon>
        <taxon>Bacteroidia</taxon>
        <taxon>Bacteroidales</taxon>
        <taxon>Bacteroidaceae</taxon>
        <taxon>Bacteroides</taxon>
    </lineage>
</organism>
<dbReference type="Gene3D" id="3.40.50.300">
    <property type="entry name" value="P-loop containing nucleotide triphosphate hydrolases"/>
    <property type="match status" value="1"/>
</dbReference>
<dbReference type="Proteomes" id="UP000824023">
    <property type="component" value="Unassembled WGS sequence"/>
</dbReference>
<accession>A0A9D2A4X2</accession>
<reference evidence="1" key="2">
    <citation type="submission" date="2021-04" db="EMBL/GenBank/DDBJ databases">
        <authorList>
            <person name="Gilroy R."/>
        </authorList>
    </citation>
    <scope>NUCLEOTIDE SEQUENCE</scope>
    <source>
        <strain evidence="1">ChiHjej12B11-24981</strain>
    </source>
</reference>
<name>A0A9D2A4X2_9BACE</name>
<gene>
    <name evidence="1" type="ORF">H9819_08070</name>
</gene>
<evidence type="ECO:0000313" key="2">
    <source>
        <dbReference type="Proteomes" id="UP000824023"/>
    </source>
</evidence>
<dbReference type="EMBL" id="DXCK01000111">
    <property type="protein sequence ID" value="HIZ02187.1"/>
    <property type="molecule type" value="Genomic_DNA"/>
</dbReference>
<dbReference type="AlphaFoldDB" id="A0A9D2A4X2"/>
<comment type="caution">
    <text evidence="1">The sequence shown here is derived from an EMBL/GenBank/DDBJ whole genome shotgun (WGS) entry which is preliminary data.</text>
</comment>
<reference evidence="1" key="1">
    <citation type="journal article" date="2021" name="PeerJ">
        <title>Extensive microbial diversity within the chicken gut microbiome revealed by metagenomics and culture.</title>
        <authorList>
            <person name="Gilroy R."/>
            <person name="Ravi A."/>
            <person name="Getino M."/>
            <person name="Pursley I."/>
            <person name="Horton D.L."/>
            <person name="Alikhan N.F."/>
            <person name="Baker D."/>
            <person name="Gharbi K."/>
            <person name="Hall N."/>
            <person name="Watson M."/>
            <person name="Adriaenssens E.M."/>
            <person name="Foster-Nyarko E."/>
            <person name="Jarju S."/>
            <person name="Secka A."/>
            <person name="Antonio M."/>
            <person name="Oren A."/>
            <person name="Chaudhuri R.R."/>
            <person name="La Ragione R."/>
            <person name="Hildebrand F."/>
            <person name="Pallen M.J."/>
        </authorList>
    </citation>
    <scope>NUCLEOTIDE SEQUENCE</scope>
    <source>
        <strain evidence="1">ChiHjej12B11-24981</strain>
    </source>
</reference>
<dbReference type="InterPro" id="IPR027417">
    <property type="entry name" value="P-loop_NTPase"/>
</dbReference>
<proteinExistence type="predicted"/>
<protein>
    <recommendedName>
        <fullName evidence="3">Phosphoenolpyruvate carboxykinase</fullName>
    </recommendedName>
</protein>
<sequence length="293" mass="32057">MIFQIAGCNLTVDDGGEMLERLPNFAPFRVSDALSVSSVRDACAVRLGCSFPLCAAEPSFVSAPDGREIRVWFTPEYCQMSLQMPGETHACHLQADRHWRQVQTDLGLHAPIDYGVLNDLLMLSFIYNAAFARVVLVHASCIAIGDEGVAFIGPSGIGKSTHSRLWLRYIPGTHLLNDDQPAMRLCPDGTVMLYGTPWSGKTPCYRNEGVRLRTLFRMEQASENSIARLGGIAAFRMLLGASSLMGRDGVTFAVISETLSQIAGLIPSFLLKNRPEEAAARLSHATYSQCRTS</sequence>
<evidence type="ECO:0008006" key="3">
    <source>
        <dbReference type="Google" id="ProtNLM"/>
    </source>
</evidence>
<evidence type="ECO:0000313" key="1">
    <source>
        <dbReference type="EMBL" id="HIZ02187.1"/>
    </source>
</evidence>
<dbReference type="SUPFAM" id="SSF53795">
    <property type="entry name" value="PEP carboxykinase-like"/>
    <property type="match status" value="1"/>
</dbReference>